<dbReference type="Proteomes" id="UP000324222">
    <property type="component" value="Unassembled WGS sequence"/>
</dbReference>
<name>A0A5B7IWV2_PORTR</name>
<proteinExistence type="predicted"/>
<sequence>MDLRGTQHEHTNTARLSLCALLPREPSCYWRVATLKRTYVHSKHLSLPRPHPASVHHIDWLGQRQACYRFGATHINQPRLATNLPPLWGKPRATTDS</sequence>
<dbReference type="AlphaFoldDB" id="A0A5B7IWV2"/>
<dbReference type="EMBL" id="VSRR010066089">
    <property type="protein sequence ID" value="MPC84674.1"/>
    <property type="molecule type" value="Genomic_DNA"/>
</dbReference>
<comment type="caution">
    <text evidence="1">The sequence shown here is derived from an EMBL/GenBank/DDBJ whole genome shotgun (WGS) entry which is preliminary data.</text>
</comment>
<protein>
    <submittedName>
        <fullName evidence="1">Uncharacterized protein</fullName>
    </submittedName>
</protein>
<evidence type="ECO:0000313" key="2">
    <source>
        <dbReference type="Proteomes" id="UP000324222"/>
    </source>
</evidence>
<evidence type="ECO:0000313" key="1">
    <source>
        <dbReference type="EMBL" id="MPC84674.1"/>
    </source>
</evidence>
<reference evidence="1 2" key="1">
    <citation type="submission" date="2019-05" db="EMBL/GenBank/DDBJ databases">
        <title>Another draft genome of Portunus trituberculatus and its Hox gene families provides insights of decapod evolution.</title>
        <authorList>
            <person name="Jeong J.-H."/>
            <person name="Song I."/>
            <person name="Kim S."/>
            <person name="Choi T."/>
            <person name="Kim D."/>
            <person name="Ryu S."/>
            <person name="Kim W."/>
        </authorList>
    </citation>
    <scope>NUCLEOTIDE SEQUENCE [LARGE SCALE GENOMIC DNA]</scope>
    <source>
        <tissue evidence="1">Muscle</tissue>
    </source>
</reference>
<accession>A0A5B7IWV2</accession>
<gene>
    <name evidence="1" type="ORF">E2C01_079419</name>
</gene>
<organism evidence="1 2">
    <name type="scientific">Portunus trituberculatus</name>
    <name type="common">Swimming crab</name>
    <name type="synonym">Neptunus trituberculatus</name>
    <dbReference type="NCBI Taxonomy" id="210409"/>
    <lineage>
        <taxon>Eukaryota</taxon>
        <taxon>Metazoa</taxon>
        <taxon>Ecdysozoa</taxon>
        <taxon>Arthropoda</taxon>
        <taxon>Crustacea</taxon>
        <taxon>Multicrustacea</taxon>
        <taxon>Malacostraca</taxon>
        <taxon>Eumalacostraca</taxon>
        <taxon>Eucarida</taxon>
        <taxon>Decapoda</taxon>
        <taxon>Pleocyemata</taxon>
        <taxon>Brachyura</taxon>
        <taxon>Eubrachyura</taxon>
        <taxon>Portunoidea</taxon>
        <taxon>Portunidae</taxon>
        <taxon>Portuninae</taxon>
        <taxon>Portunus</taxon>
    </lineage>
</organism>
<keyword evidence="2" id="KW-1185">Reference proteome</keyword>